<feature type="region of interest" description="Disordered" evidence="1">
    <location>
        <begin position="26"/>
        <end position="46"/>
    </location>
</feature>
<accession>A0ABW1R463</accession>
<protein>
    <submittedName>
        <fullName evidence="2">Uncharacterized protein</fullName>
    </submittedName>
</protein>
<evidence type="ECO:0000313" key="2">
    <source>
        <dbReference type="EMBL" id="MFC6163178.1"/>
    </source>
</evidence>
<proteinExistence type="predicted"/>
<evidence type="ECO:0000256" key="1">
    <source>
        <dbReference type="SAM" id="MobiDB-lite"/>
    </source>
</evidence>
<sequence length="616" mass="71456">MGFVFVIVFMGVVFWVARDGKKRQQQKEQQELEQEHQAQLEQARQEQIKQEENRLRQLEVERLEKKRQIRILREQKIAEQAQRERQSDELSEKEEHHSQLHFDFHFNYFYEERFKSLIVIFNKQNDWQNYERFIDDSSDYSKRVYEYLRDNQGKMETHLELSNEVGLYLMPVYGESKDIDRISKEILANEESMVKESILHLDSKGQLVGGTIAQILKSKEQNVPSKEMGELQLLMQKINYFVQGNMIIAYFKTEAISNQTIGTITDSYQQAVHFCRLMQMLKQKIEERKQIDKPLRFLLTLGYSADDETASAIVNALMNDEKSKLDKSLVMLDEQGQFIGGALVHNIPESVLLSTRDGHTGKKVLSELTSVTDSGQQNKANDNYNVYEWYIKETGEIFYVGIGIDGKSMMDKNDLFLQVKDKYPSDYRYVEQHLTKSMAHELKNMTMRAVLSADNVLTNIQVPMGYIGGLSSAAEKTDIGARKFNYLETPQIVGNVVEEHYGLLDKAETYDDVDMISLKKTVVPTYSLNLMKPLYFKDGSGNVDDLINRIKVEIQERIDAKIYKSIAKSANSVIITNDPMPRRVKELHDKGYKVFHMIDVIKFLNIDLEKKAVDTE</sequence>
<dbReference type="RefSeq" id="WP_137640831.1">
    <property type="nucleotide sequence ID" value="NZ_BJDK01000030.1"/>
</dbReference>
<evidence type="ECO:0000313" key="3">
    <source>
        <dbReference type="Proteomes" id="UP001596253"/>
    </source>
</evidence>
<dbReference type="EMBL" id="JBHSSD010000003">
    <property type="protein sequence ID" value="MFC6163178.1"/>
    <property type="molecule type" value="Genomic_DNA"/>
</dbReference>
<gene>
    <name evidence="2" type="ORF">ACFP3T_00550</name>
</gene>
<keyword evidence="3" id="KW-1185">Reference proteome</keyword>
<reference evidence="3" key="1">
    <citation type="journal article" date="2019" name="Int. J. Syst. Evol. Microbiol.">
        <title>The Global Catalogue of Microorganisms (GCM) 10K type strain sequencing project: providing services to taxonomists for standard genome sequencing and annotation.</title>
        <authorList>
            <consortium name="The Broad Institute Genomics Platform"/>
            <consortium name="The Broad Institute Genome Sequencing Center for Infectious Disease"/>
            <person name="Wu L."/>
            <person name="Ma J."/>
        </authorList>
    </citation>
    <scope>NUCLEOTIDE SEQUENCE [LARGE SCALE GENOMIC DNA]</scope>
    <source>
        <strain evidence="3">CCM 8932</strain>
    </source>
</reference>
<comment type="caution">
    <text evidence="2">The sequence shown here is derived from an EMBL/GenBank/DDBJ whole genome shotgun (WGS) entry which is preliminary data.</text>
</comment>
<organism evidence="2 3">
    <name type="scientific">Lactiplantibacillus dongliensis</name>
    <dbReference type="NCBI Taxonomy" id="2559919"/>
    <lineage>
        <taxon>Bacteria</taxon>
        <taxon>Bacillati</taxon>
        <taxon>Bacillota</taxon>
        <taxon>Bacilli</taxon>
        <taxon>Lactobacillales</taxon>
        <taxon>Lactobacillaceae</taxon>
        <taxon>Lactiplantibacillus</taxon>
    </lineage>
</organism>
<name>A0ABW1R463_9LACO</name>
<dbReference type="Proteomes" id="UP001596253">
    <property type="component" value="Unassembled WGS sequence"/>
</dbReference>